<keyword evidence="2" id="KW-1185">Reference proteome</keyword>
<dbReference type="Proteomes" id="UP000032141">
    <property type="component" value="Chromosome C4"/>
</dbReference>
<dbReference type="eggNOG" id="KOG1439">
    <property type="taxonomic scope" value="Eukaryota"/>
</dbReference>
<reference evidence="1 2" key="1">
    <citation type="journal article" date="2014" name="Genome Biol.">
        <title>Transcriptome and methylome profiling reveals relics of genome dominance in the mesopolyploid Brassica oleracea.</title>
        <authorList>
            <person name="Parkin I.A."/>
            <person name="Koh C."/>
            <person name="Tang H."/>
            <person name="Robinson S.J."/>
            <person name="Kagale S."/>
            <person name="Clarke W.E."/>
            <person name="Town C.D."/>
            <person name="Nixon J."/>
            <person name="Krishnakumar V."/>
            <person name="Bidwell S.L."/>
            <person name="Denoeud F."/>
            <person name="Belcram H."/>
            <person name="Links M.G."/>
            <person name="Just J."/>
            <person name="Clarke C."/>
            <person name="Bender T."/>
            <person name="Huebert T."/>
            <person name="Mason A.S."/>
            <person name="Pires J.C."/>
            <person name="Barker G."/>
            <person name="Moore J."/>
            <person name="Walley P.G."/>
            <person name="Manoli S."/>
            <person name="Batley J."/>
            <person name="Edwards D."/>
            <person name="Nelson M.N."/>
            <person name="Wang X."/>
            <person name="Paterson A.H."/>
            <person name="King G."/>
            <person name="Bancroft I."/>
            <person name="Chalhoub B."/>
            <person name="Sharpe A.G."/>
        </authorList>
    </citation>
    <scope>NUCLEOTIDE SEQUENCE</scope>
    <source>
        <strain evidence="1 2">cv. TO1000</strain>
    </source>
</reference>
<dbReference type="InterPro" id="IPR018203">
    <property type="entry name" value="GDP_dissociation_inhibitor"/>
</dbReference>
<evidence type="ECO:0000313" key="2">
    <source>
        <dbReference type="Proteomes" id="UP000032141"/>
    </source>
</evidence>
<dbReference type="GO" id="GO:0005092">
    <property type="term" value="F:GDP-dissociation inhibitor activity"/>
    <property type="evidence" value="ECO:0007669"/>
    <property type="project" value="InterPro"/>
</dbReference>
<name>A0A0D3C4J8_BRAOL</name>
<organism evidence="1 2">
    <name type="scientific">Brassica oleracea var. oleracea</name>
    <dbReference type="NCBI Taxonomy" id="109376"/>
    <lineage>
        <taxon>Eukaryota</taxon>
        <taxon>Viridiplantae</taxon>
        <taxon>Streptophyta</taxon>
        <taxon>Embryophyta</taxon>
        <taxon>Tracheophyta</taxon>
        <taxon>Spermatophyta</taxon>
        <taxon>Magnoliopsida</taxon>
        <taxon>eudicotyledons</taxon>
        <taxon>Gunneridae</taxon>
        <taxon>Pentapetalae</taxon>
        <taxon>rosids</taxon>
        <taxon>malvids</taxon>
        <taxon>Brassicales</taxon>
        <taxon>Brassicaceae</taxon>
        <taxon>Brassiceae</taxon>
        <taxon>Brassica</taxon>
    </lineage>
</organism>
<accession>A0A0D3C4J8</accession>
<evidence type="ECO:0000313" key="1">
    <source>
        <dbReference type="EnsemblPlants" id="Bo4g186140.1"/>
    </source>
</evidence>
<dbReference type="Pfam" id="PF00996">
    <property type="entry name" value="GDI"/>
    <property type="match status" value="1"/>
</dbReference>
<dbReference type="Gramene" id="Bo4g186140.1">
    <property type="protein sequence ID" value="Bo4g186140.1"/>
    <property type="gene ID" value="Bo4g186140"/>
</dbReference>
<dbReference type="AlphaFoldDB" id="A0A0D3C4J8"/>
<dbReference type="HOGENOM" id="CLU_2925802_0_0_1"/>
<reference evidence="1" key="2">
    <citation type="submission" date="2015-03" db="UniProtKB">
        <authorList>
            <consortium name="EnsemblPlants"/>
        </authorList>
    </citation>
    <scope>IDENTIFICATION</scope>
</reference>
<dbReference type="GO" id="GO:0007264">
    <property type="term" value="P:small GTPase-mediated signal transduction"/>
    <property type="evidence" value="ECO:0007669"/>
    <property type="project" value="InterPro"/>
</dbReference>
<dbReference type="EnsemblPlants" id="Bo4g186140.1">
    <property type="protein sequence ID" value="Bo4g186140.1"/>
    <property type="gene ID" value="Bo4g186140"/>
</dbReference>
<protein>
    <submittedName>
        <fullName evidence="1">Uncharacterized protein</fullName>
    </submittedName>
</protein>
<proteinExistence type="predicted"/>
<sequence>MASLFVHLFTSDVTKYLSFNAVDEATFSLKGRYKLVIHVQKVPVTPIEAMKSILMGIFEKR</sequence>
<dbReference type="STRING" id="109376.A0A0D3C4J8"/>